<dbReference type="InterPro" id="IPR018950">
    <property type="entry name" value="DiS-bond_isomerase_DsbC/G_N"/>
</dbReference>
<organism evidence="3 4">
    <name type="scientific">Candidatus Acidulodesulfobacterium acidiphilum</name>
    <dbReference type="NCBI Taxonomy" id="2597224"/>
    <lineage>
        <taxon>Bacteria</taxon>
        <taxon>Deltaproteobacteria</taxon>
        <taxon>Candidatus Acidulodesulfobacterales</taxon>
        <taxon>Candidatus Acidulodesulfobacterium</taxon>
    </lineage>
</organism>
<dbReference type="SUPFAM" id="SSF54423">
    <property type="entry name" value="DsbC/DsbG N-terminal domain-like"/>
    <property type="match status" value="1"/>
</dbReference>
<dbReference type="AlphaFoldDB" id="A0A520XFE0"/>
<protein>
    <recommendedName>
        <fullName evidence="2">Disulphide bond isomerase DsbC/G N-terminal domain-containing protein</fullName>
    </recommendedName>
</protein>
<dbReference type="EMBL" id="SHMQ01000005">
    <property type="protein sequence ID" value="RZV39912.1"/>
    <property type="molecule type" value="Genomic_DNA"/>
</dbReference>
<dbReference type="Proteomes" id="UP000322454">
    <property type="component" value="Unassembled WGS sequence"/>
</dbReference>
<dbReference type="InterPro" id="IPR009094">
    <property type="entry name" value="DiS-bond_isomerase_DsbC/G_N_sf"/>
</dbReference>
<evidence type="ECO:0000313" key="3">
    <source>
        <dbReference type="EMBL" id="RZV39912.1"/>
    </source>
</evidence>
<dbReference type="Pfam" id="PF10411">
    <property type="entry name" value="DsbC_N"/>
    <property type="match status" value="1"/>
</dbReference>
<dbReference type="PANTHER" id="PTHR35272:SF3">
    <property type="entry name" value="THIOL:DISULFIDE INTERCHANGE PROTEIN DSBC"/>
    <property type="match status" value="1"/>
</dbReference>
<evidence type="ECO:0000313" key="4">
    <source>
        <dbReference type="Proteomes" id="UP000322454"/>
    </source>
</evidence>
<dbReference type="GO" id="GO:0042597">
    <property type="term" value="C:periplasmic space"/>
    <property type="evidence" value="ECO:0007669"/>
    <property type="project" value="InterPro"/>
</dbReference>
<evidence type="ECO:0000256" key="1">
    <source>
        <dbReference type="SAM" id="SignalP"/>
    </source>
</evidence>
<dbReference type="SUPFAM" id="SSF52833">
    <property type="entry name" value="Thioredoxin-like"/>
    <property type="match status" value="1"/>
</dbReference>
<gene>
    <name evidence="3" type="ORF">EVJ48_03035</name>
</gene>
<feature type="domain" description="Disulphide bond isomerase DsbC/G N-terminal" evidence="2">
    <location>
        <begin position="27"/>
        <end position="87"/>
    </location>
</feature>
<proteinExistence type="predicted"/>
<accession>A0A520XFE0</accession>
<dbReference type="InterPro" id="IPR036249">
    <property type="entry name" value="Thioredoxin-like_sf"/>
</dbReference>
<name>A0A520XFE0_9DELT</name>
<keyword evidence="1" id="KW-0732">Signal</keyword>
<reference evidence="3 4" key="1">
    <citation type="submission" date="2019-01" db="EMBL/GenBank/DDBJ databases">
        <title>Insights into ecological role of a new deltaproteobacterial order Candidatus Sinidesulfobacterales (Sva0485) by metagenomics and metatranscriptomics.</title>
        <authorList>
            <person name="Tan S."/>
            <person name="Liu J."/>
            <person name="Fang Y."/>
            <person name="Hedlund B."/>
            <person name="Lian Z.-H."/>
            <person name="Huang L.-Y."/>
            <person name="Li J.-T."/>
            <person name="Huang L.-N."/>
            <person name="Li W.-J."/>
            <person name="Jiang H.-C."/>
            <person name="Dong H.-L."/>
            <person name="Shu W.-S."/>
        </authorList>
    </citation>
    <scope>NUCLEOTIDE SEQUENCE [LARGE SCALE GENOMIC DNA]</scope>
    <source>
        <strain evidence="3">AP4</strain>
    </source>
</reference>
<dbReference type="Gene3D" id="3.40.30.10">
    <property type="entry name" value="Glutaredoxin"/>
    <property type="match status" value="1"/>
</dbReference>
<evidence type="ECO:0000259" key="2">
    <source>
        <dbReference type="Pfam" id="PF10411"/>
    </source>
</evidence>
<feature type="signal peptide" evidence="1">
    <location>
        <begin position="1"/>
        <end position="24"/>
    </location>
</feature>
<feature type="chain" id="PRO_5022138012" description="Disulphide bond isomerase DsbC/G N-terminal domain-containing protein" evidence="1">
    <location>
        <begin position="25"/>
        <end position="272"/>
    </location>
</feature>
<comment type="caution">
    <text evidence="3">The sequence shown here is derived from an EMBL/GenBank/DDBJ whole genome shotgun (WGS) entry which is preliminary data.</text>
</comment>
<sequence>MRFRGLLIILALTAVLFSTGSVFAGQAVNPAVQSILPKIKMSGTFHTPVKGLYGAVISNGQIIYVFPKDKIILLGQMWTAAGKNLTQEARLKMQQSKAEDIEKGVDLKKAIKVGDGPVKVIEFANIDCPFCRVAEKFFSRPEIAKKVTRYIFLIPQPSIHPHSTAMTLYYFTKADGRPLSYRLSLLNKIMVGHIYQTKFGNIAPKIKVSKKAVERLSYNTGLANEYSIFGVPFFIINGKVVDGINIGLILQDLGVKGVNVAKLDHELFGRQP</sequence>
<dbReference type="PANTHER" id="PTHR35272">
    <property type="entry name" value="THIOL:DISULFIDE INTERCHANGE PROTEIN DSBC-RELATED"/>
    <property type="match status" value="1"/>
</dbReference>
<dbReference type="InterPro" id="IPR051470">
    <property type="entry name" value="Thiol:disulfide_interchange"/>
</dbReference>